<accession>A0A1D3JGZ9</accession>
<gene>
    <name evidence="2" type="primary">PmUG01_00010800</name>
    <name evidence="2" type="ORF">PMUG01_00010800</name>
</gene>
<evidence type="ECO:0000313" key="2">
    <source>
        <dbReference type="EMBL" id="SBT85555.1"/>
    </source>
</evidence>
<reference evidence="2 3" key="1">
    <citation type="submission" date="2016-06" db="EMBL/GenBank/DDBJ databases">
        <authorList>
            <consortium name="Pathogen Informatics"/>
        </authorList>
    </citation>
    <scope>NUCLEOTIDE SEQUENCE [LARGE SCALE GENOMIC DNA]</scope>
</reference>
<organism evidence="2 3">
    <name type="scientific">Plasmodium malariae</name>
    <dbReference type="NCBI Taxonomy" id="5858"/>
    <lineage>
        <taxon>Eukaryota</taxon>
        <taxon>Sar</taxon>
        <taxon>Alveolata</taxon>
        <taxon>Apicomplexa</taxon>
        <taxon>Aconoidasida</taxon>
        <taxon>Haemosporida</taxon>
        <taxon>Plasmodiidae</taxon>
        <taxon>Plasmodium</taxon>
        <taxon>Plasmodium (Plasmodium)</taxon>
    </lineage>
</organism>
<keyword evidence="1" id="KW-0472">Membrane</keyword>
<feature type="transmembrane region" description="Helical" evidence="1">
    <location>
        <begin position="248"/>
        <end position="272"/>
    </location>
</feature>
<dbReference type="VEuPathDB" id="PlasmoDB:PmUG01_00010800"/>
<feature type="transmembrane region" description="Helical" evidence="1">
    <location>
        <begin position="6"/>
        <end position="25"/>
    </location>
</feature>
<keyword evidence="3" id="KW-1185">Reference proteome</keyword>
<dbReference type="GeneID" id="39865562"/>
<dbReference type="Pfam" id="PF12420">
    <property type="entry name" value="DUF3671"/>
    <property type="match status" value="1"/>
</dbReference>
<name>A0A1D3JGZ9_PLAMA</name>
<dbReference type="EMBL" id="FLRL01000011">
    <property type="protein sequence ID" value="SBT85555.1"/>
    <property type="molecule type" value="Genomic_DNA"/>
</dbReference>
<dbReference type="AlphaFoldDB" id="A0A1D3JGZ9"/>
<dbReference type="InterPro" id="IPR022139">
    <property type="entry name" value="Fam-L/Fam-M-like_plasmodium"/>
</dbReference>
<evidence type="ECO:0000256" key="1">
    <source>
        <dbReference type="SAM" id="Phobius"/>
    </source>
</evidence>
<sequence>MNLILFIIIVAFFLLTFICQFYDDFNTFNKYLKEKHNFGIKMDRRNYRLLEKCSQNKLSRSVKLMQQLPNNGIREKNDTSYYEMGVARQMKLSNRALSNDEEDNKQSMKNKTCIFETKKYSHLEKKIFKELDYMDFLKRNRTISDKVYKKIILKKYGLRYALPLLIFVLLLISLILDYSCSYGIKRWLFKVLKLLSPDWFKNLHKFLRTSYLGSFFKFMKKVKKKVPSNGGGKSKTVTIITESYVSSFMIYLIYVLPFIILGTTLVLAIIYYHKKVKKFEKIRFRKR</sequence>
<feature type="transmembrane region" description="Helical" evidence="1">
    <location>
        <begin position="160"/>
        <end position="184"/>
    </location>
</feature>
<protein>
    <submittedName>
        <fullName evidence="2">Fam-l protein</fullName>
    </submittedName>
</protein>
<dbReference type="RefSeq" id="XP_028858936.1">
    <property type="nucleotide sequence ID" value="XM_029008874.1"/>
</dbReference>
<dbReference type="KEGG" id="pmal:PMUG01_00010800"/>
<keyword evidence="1" id="KW-1133">Transmembrane helix</keyword>
<proteinExistence type="predicted"/>
<evidence type="ECO:0000313" key="3">
    <source>
        <dbReference type="Proteomes" id="UP000219813"/>
    </source>
</evidence>
<dbReference type="Proteomes" id="UP000219813">
    <property type="component" value="Unassembled WGS sequence"/>
</dbReference>
<dbReference type="OrthoDB" id="10669034at2759"/>
<keyword evidence="1" id="KW-0812">Transmembrane</keyword>